<dbReference type="InterPro" id="IPR002052">
    <property type="entry name" value="DNA_methylase_N6_adenine_CS"/>
</dbReference>
<dbReference type="PANTHER" id="PTHR47806:SF1">
    <property type="entry name" value="RIBOSOMAL PROTEIN UL3 GLUTAMINE METHYLTRANSFERASE"/>
    <property type="match status" value="1"/>
</dbReference>
<dbReference type="GO" id="GO:0005829">
    <property type="term" value="C:cytosol"/>
    <property type="evidence" value="ECO:0007669"/>
    <property type="project" value="TreeGrafter"/>
</dbReference>
<dbReference type="Gene3D" id="3.40.50.150">
    <property type="entry name" value="Vaccinia Virus protein VP39"/>
    <property type="match status" value="1"/>
</dbReference>
<feature type="domain" description="Methyltransferase small" evidence="4">
    <location>
        <begin position="133"/>
        <end position="213"/>
    </location>
</feature>
<dbReference type="PROSITE" id="PS00092">
    <property type="entry name" value="N6_MTASE"/>
    <property type="match status" value="1"/>
</dbReference>
<dbReference type="NCBIfam" id="TIGR00536">
    <property type="entry name" value="hemK_fam"/>
    <property type="match status" value="1"/>
</dbReference>
<dbReference type="GO" id="GO:0005840">
    <property type="term" value="C:ribosome"/>
    <property type="evidence" value="ECO:0007669"/>
    <property type="project" value="UniProtKB-KW"/>
</dbReference>
<protein>
    <submittedName>
        <fullName evidence="5">50S ribosomal protein L3 N(5)-glutamine methyltransferase</fullName>
        <ecNumber evidence="5">2.1.1.298</ecNumber>
    </submittedName>
</protein>
<dbReference type="InterPro" id="IPR007848">
    <property type="entry name" value="Small_mtfrase_dom"/>
</dbReference>
<keyword evidence="5" id="KW-0689">Ribosomal protein</keyword>
<dbReference type="RefSeq" id="WP_346049832.1">
    <property type="nucleotide sequence ID" value="NZ_JAYGII010000002.1"/>
</dbReference>
<gene>
    <name evidence="5" type="primary">prmB</name>
    <name evidence="5" type="ORF">VCB98_01705</name>
</gene>
<dbReference type="InterPro" id="IPR004556">
    <property type="entry name" value="HemK-like"/>
</dbReference>
<keyword evidence="3" id="KW-0949">S-adenosyl-L-methionine</keyword>
<dbReference type="NCBIfam" id="TIGR03533">
    <property type="entry name" value="L3_gln_methyl"/>
    <property type="match status" value="1"/>
</dbReference>
<dbReference type="GO" id="GO:0032259">
    <property type="term" value="P:methylation"/>
    <property type="evidence" value="ECO:0007669"/>
    <property type="project" value="UniProtKB-KW"/>
</dbReference>
<keyword evidence="6" id="KW-1185">Reference proteome</keyword>
<dbReference type="PIRSF" id="PIRSF037167">
    <property type="entry name" value="Mtase_YfcB_prd"/>
    <property type="match status" value="1"/>
</dbReference>
<evidence type="ECO:0000256" key="3">
    <source>
        <dbReference type="ARBA" id="ARBA00022691"/>
    </source>
</evidence>
<evidence type="ECO:0000313" key="5">
    <source>
        <dbReference type="EMBL" id="MEA5444535.1"/>
    </source>
</evidence>
<evidence type="ECO:0000259" key="4">
    <source>
        <dbReference type="Pfam" id="PF05175"/>
    </source>
</evidence>
<dbReference type="Proteomes" id="UP001302316">
    <property type="component" value="Unassembled WGS sequence"/>
</dbReference>
<reference evidence="5 6" key="1">
    <citation type="submission" date="2023-12" db="EMBL/GenBank/DDBJ databases">
        <title>Whole-genome sequencing of halo(alkali)philic microorganisms from hypersaline lakes.</title>
        <authorList>
            <person name="Sorokin D.Y."/>
            <person name="Merkel A.Y."/>
            <person name="Messina E."/>
            <person name="Yakimov M."/>
        </authorList>
    </citation>
    <scope>NUCLEOTIDE SEQUENCE [LARGE SCALE GENOMIC DNA]</scope>
    <source>
        <strain evidence="5 6">AB-CW1</strain>
    </source>
</reference>
<dbReference type="InterPro" id="IPR029063">
    <property type="entry name" value="SAM-dependent_MTases_sf"/>
</dbReference>
<evidence type="ECO:0000256" key="2">
    <source>
        <dbReference type="ARBA" id="ARBA00022679"/>
    </source>
</evidence>
<proteinExistence type="predicted"/>
<keyword evidence="1 5" id="KW-0489">Methyltransferase</keyword>
<dbReference type="PANTHER" id="PTHR47806">
    <property type="entry name" value="50S RIBOSOMAL PROTEIN L3 GLUTAMINE METHYLTRANSFERASE"/>
    <property type="match status" value="1"/>
</dbReference>
<dbReference type="GO" id="GO:0003676">
    <property type="term" value="F:nucleic acid binding"/>
    <property type="evidence" value="ECO:0007669"/>
    <property type="project" value="InterPro"/>
</dbReference>
<dbReference type="CDD" id="cd02440">
    <property type="entry name" value="AdoMet_MTases"/>
    <property type="match status" value="1"/>
</dbReference>
<keyword evidence="5" id="KW-0687">Ribonucleoprotein</keyword>
<organism evidence="5 6">
    <name type="scientific">Natronospira elongata</name>
    <dbReference type="NCBI Taxonomy" id="3110268"/>
    <lineage>
        <taxon>Bacteria</taxon>
        <taxon>Pseudomonadati</taxon>
        <taxon>Pseudomonadota</taxon>
        <taxon>Gammaproteobacteria</taxon>
        <taxon>Natronospirales</taxon>
        <taxon>Natronospiraceae</taxon>
        <taxon>Natronospira</taxon>
    </lineage>
</organism>
<dbReference type="SUPFAM" id="SSF53335">
    <property type="entry name" value="S-adenosyl-L-methionine-dependent methyltransferases"/>
    <property type="match status" value="1"/>
</dbReference>
<dbReference type="Pfam" id="PF05175">
    <property type="entry name" value="MTS"/>
    <property type="match status" value="1"/>
</dbReference>
<comment type="caution">
    <text evidence="5">The sequence shown here is derived from an EMBL/GenBank/DDBJ whole genome shotgun (WGS) entry which is preliminary data.</text>
</comment>
<sequence>MSRFSSEPDGLETVADFVRWAASEFNRAGLYFGHGTDNALDESIWLVLHALAVTPPLPDALYSARLTPTERAEVVELIGERLSSRKPAAYLTGQARFAGLDFHVTEDVLVPRSPLAELIEQGFGPFAPPTGFNRVLDLCTGSGCIAIACAMHLGVDEVHATELSAEALAVARRNVARYGLQSVVQLHQGDLFADAPRQGYDLIISNPPYVPDTEMAELPVEYQREPVLGLRAEEEGTAIAARIIASAADYLSPEGILVIEVGNAAEALANRFNELPMEWPLFERGGQGICVIHAADLGAIAADGPGRD</sequence>
<name>A0AAP6JCT3_9GAMM</name>
<evidence type="ECO:0000313" key="6">
    <source>
        <dbReference type="Proteomes" id="UP001302316"/>
    </source>
</evidence>
<dbReference type="AlphaFoldDB" id="A0AAP6JCT3"/>
<keyword evidence="2 5" id="KW-0808">Transferase</keyword>
<evidence type="ECO:0000256" key="1">
    <source>
        <dbReference type="ARBA" id="ARBA00022603"/>
    </source>
</evidence>
<dbReference type="Gene3D" id="1.10.8.10">
    <property type="entry name" value="DNA helicase RuvA subunit, C-terminal domain"/>
    <property type="match status" value="1"/>
</dbReference>
<dbReference type="InterPro" id="IPR017127">
    <property type="entry name" value="Ribosome_uL3_MTase"/>
</dbReference>
<dbReference type="EMBL" id="JAYGII010000002">
    <property type="protein sequence ID" value="MEA5444535.1"/>
    <property type="molecule type" value="Genomic_DNA"/>
</dbReference>
<dbReference type="GO" id="GO:0036009">
    <property type="term" value="F:protein-glutamine N-methyltransferase activity"/>
    <property type="evidence" value="ECO:0007669"/>
    <property type="project" value="InterPro"/>
</dbReference>
<accession>A0AAP6JCT3</accession>
<dbReference type="EC" id="2.1.1.298" evidence="5"/>